<evidence type="ECO:0000256" key="1">
    <source>
        <dbReference type="SAM" id="MobiDB-lite"/>
    </source>
</evidence>
<reference evidence="2 3" key="1">
    <citation type="journal article" date="2011" name="Science">
        <title>The ecoresponsive genome of Daphnia pulex.</title>
        <authorList>
            <person name="Colbourne J.K."/>
            <person name="Pfrender M.E."/>
            <person name="Gilbert D."/>
            <person name="Thomas W.K."/>
            <person name="Tucker A."/>
            <person name="Oakley T.H."/>
            <person name="Tokishita S."/>
            <person name="Aerts A."/>
            <person name="Arnold G.J."/>
            <person name="Basu M.K."/>
            <person name="Bauer D.J."/>
            <person name="Caceres C.E."/>
            <person name="Carmel L."/>
            <person name="Casola C."/>
            <person name="Choi J.H."/>
            <person name="Detter J.C."/>
            <person name="Dong Q."/>
            <person name="Dusheyko S."/>
            <person name="Eads B.D."/>
            <person name="Frohlich T."/>
            <person name="Geiler-Samerotte K.A."/>
            <person name="Gerlach D."/>
            <person name="Hatcher P."/>
            <person name="Jogdeo S."/>
            <person name="Krijgsveld J."/>
            <person name="Kriventseva E.V."/>
            <person name="Kultz D."/>
            <person name="Laforsch C."/>
            <person name="Lindquist E."/>
            <person name="Lopez J."/>
            <person name="Manak J.R."/>
            <person name="Muller J."/>
            <person name="Pangilinan J."/>
            <person name="Patwardhan R.P."/>
            <person name="Pitluck S."/>
            <person name="Pritham E.J."/>
            <person name="Rechtsteiner A."/>
            <person name="Rho M."/>
            <person name="Rogozin I.B."/>
            <person name="Sakarya O."/>
            <person name="Salamov A."/>
            <person name="Schaack S."/>
            <person name="Shapiro H."/>
            <person name="Shiga Y."/>
            <person name="Skalitzky C."/>
            <person name="Smith Z."/>
            <person name="Souvorov A."/>
            <person name="Sung W."/>
            <person name="Tang Z."/>
            <person name="Tsuchiya D."/>
            <person name="Tu H."/>
            <person name="Vos H."/>
            <person name="Wang M."/>
            <person name="Wolf Y.I."/>
            <person name="Yamagata H."/>
            <person name="Yamada T."/>
            <person name="Ye Y."/>
            <person name="Shaw J.R."/>
            <person name="Andrews J."/>
            <person name="Crease T.J."/>
            <person name="Tang H."/>
            <person name="Lucas S.M."/>
            <person name="Robertson H.M."/>
            <person name="Bork P."/>
            <person name="Koonin E.V."/>
            <person name="Zdobnov E.M."/>
            <person name="Grigoriev I.V."/>
            <person name="Lynch M."/>
            <person name="Boore J.L."/>
        </authorList>
    </citation>
    <scope>NUCLEOTIDE SEQUENCE [LARGE SCALE GENOMIC DNA]</scope>
</reference>
<dbReference type="EMBL" id="GL732544">
    <property type="protein sequence ID" value="EFX81079.1"/>
    <property type="molecule type" value="Genomic_DNA"/>
</dbReference>
<accession>E9GGT2</accession>
<evidence type="ECO:0000313" key="3">
    <source>
        <dbReference type="Proteomes" id="UP000000305"/>
    </source>
</evidence>
<dbReference type="PhylomeDB" id="E9GGT2"/>
<dbReference type="InParanoid" id="E9GGT2"/>
<protein>
    <submittedName>
        <fullName evidence="2">Uncharacterized protein</fullName>
    </submittedName>
</protein>
<feature type="compositionally biased region" description="Acidic residues" evidence="1">
    <location>
        <begin position="88"/>
        <end position="99"/>
    </location>
</feature>
<keyword evidence="3" id="KW-1185">Reference proteome</keyword>
<organism evidence="2 3">
    <name type="scientific">Daphnia pulex</name>
    <name type="common">Water flea</name>
    <dbReference type="NCBI Taxonomy" id="6669"/>
    <lineage>
        <taxon>Eukaryota</taxon>
        <taxon>Metazoa</taxon>
        <taxon>Ecdysozoa</taxon>
        <taxon>Arthropoda</taxon>
        <taxon>Crustacea</taxon>
        <taxon>Branchiopoda</taxon>
        <taxon>Diplostraca</taxon>
        <taxon>Cladocera</taxon>
        <taxon>Anomopoda</taxon>
        <taxon>Daphniidae</taxon>
        <taxon>Daphnia</taxon>
    </lineage>
</organism>
<dbReference type="PANTHER" id="PTHR20956:SF12">
    <property type="entry name" value="FLYWCH-TYPE DOMAIN-CONTAINING PROTEIN"/>
    <property type="match status" value="1"/>
</dbReference>
<dbReference type="KEGG" id="dpx:DAPPUDRAFT_102590"/>
<gene>
    <name evidence="2" type="ORF">DAPPUDRAFT_102590</name>
</gene>
<dbReference type="HOGENOM" id="CLU_1549193_0_0_1"/>
<proteinExistence type="predicted"/>
<dbReference type="PANTHER" id="PTHR20956">
    <property type="entry name" value="HEH2P"/>
    <property type="match status" value="1"/>
</dbReference>
<dbReference type="AlphaFoldDB" id="E9GGT2"/>
<dbReference type="Proteomes" id="UP000000305">
    <property type="component" value="Unassembled WGS sequence"/>
</dbReference>
<evidence type="ECO:0000313" key="2">
    <source>
        <dbReference type="EMBL" id="EFX81079.1"/>
    </source>
</evidence>
<name>E9GGT2_DAPPU</name>
<feature type="region of interest" description="Disordered" evidence="1">
    <location>
        <begin position="68"/>
        <end position="101"/>
    </location>
</feature>
<sequence length="173" mass="18837">MIGVRIVASTPLDEVIRPTPQTAVSPIEVLVTSLAQVTITHQVTISPADEIHLAEWSSRFSLPVPAREETVELRQGTADQPSIPATADESDDSDNEDDTEGYKWQILPDPLRKQAPTLFDGLADLSGKKPPTKMYPSLGVVRAGLGKTGAVQRFCKRVGRSYLGKMPIHAKPR</sequence>